<comment type="caution">
    <text evidence="1">The sequence shown here is derived from an EMBL/GenBank/DDBJ whole genome shotgun (WGS) entry which is preliminary data.</text>
</comment>
<dbReference type="Gene3D" id="3.40.190.290">
    <property type="match status" value="1"/>
</dbReference>
<reference evidence="1 2" key="1">
    <citation type="submission" date="2014-09" db="EMBL/GenBank/DDBJ databases">
        <title>Vibrio maritimus JCM 19240. (C210) whole genome shotgun sequence.</title>
        <authorList>
            <person name="Sawabe T."/>
            <person name="Meirelles P."/>
            <person name="Nakanishi M."/>
            <person name="Sayaka M."/>
            <person name="Hattori M."/>
            <person name="Ohkuma M."/>
        </authorList>
    </citation>
    <scope>NUCLEOTIDE SEQUENCE [LARGE SCALE GENOMIC DNA]</scope>
    <source>
        <strain evidence="1 2">JCM 19240</strain>
    </source>
</reference>
<dbReference type="AlphaFoldDB" id="A0A090T7J9"/>
<proteinExistence type="predicted"/>
<dbReference type="Proteomes" id="UP000029224">
    <property type="component" value="Unassembled WGS sequence"/>
</dbReference>
<keyword evidence="2" id="KW-1185">Reference proteome</keyword>
<evidence type="ECO:0000313" key="1">
    <source>
        <dbReference type="EMBL" id="GAL35916.1"/>
    </source>
</evidence>
<evidence type="ECO:0000313" key="2">
    <source>
        <dbReference type="Proteomes" id="UP000029224"/>
    </source>
</evidence>
<gene>
    <name evidence="1" type="ORF">JCM19240_4851</name>
</gene>
<organism evidence="1 2">
    <name type="scientific">Vibrio maritimus</name>
    <dbReference type="NCBI Taxonomy" id="990268"/>
    <lineage>
        <taxon>Bacteria</taxon>
        <taxon>Pseudomonadati</taxon>
        <taxon>Pseudomonadota</taxon>
        <taxon>Gammaproteobacteria</taxon>
        <taxon>Vibrionales</taxon>
        <taxon>Vibrionaceae</taxon>
        <taxon>Vibrio</taxon>
    </lineage>
</organism>
<sequence>MKQYWGTPTTIWVYYSSREYLPTRVRLLIDYLVENIDRMA</sequence>
<protein>
    <recommendedName>
        <fullName evidence="3">Transcriptional regulator LysR family</fullName>
    </recommendedName>
</protein>
<accession>A0A090T7J9</accession>
<name>A0A090T7J9_9VIBR</name>
<evidence type="ECO:0008006" key="3">
    <source>
        <dbReference type="Google" id="ProtNLM"/>
    </source>
</evidence>
<dbReference type="EMBL" id="BBMT01000008">
    <property type="protein sequence ID" value="GAL35916.1"/>
    <property type="molecule type" value="Genomic_DNA"/>
</dbReference>
<reference evidence="1 2" key="2">
    <citation type="submission" date="2014-09" db="EMBL/GenBank/DDBJ databases">
        <authorList>
            <consortium name="NBRP consortium"/>
            <person name="Sawabe T."/>
            <person name="Meirelles P."/>
            <person name="Nakanishi M."/>
            <person name="Sayaka M."/>
            <person name="Hattori M."/>
            <person name="Ohkuma M."/>
        </authorList>
    </citation>
    <scope>NUCLEOTIDE SEQUENCE [LARGE SCALE GENOMIC DNA]</scope>
    <source>
        <strain evidence="1 2">JCM 19240</strain>
    </source>
</reference>